<gene>
    <name evidence="1" type="ORF">E5676_scaffold499G00900</name>
</gene>
<name>A0A5D3CDT3_CUCMM</name>
<organism evidence="1 2">
    <name type="scientific">Cucumis melo var. makuwa</name>
    <name type="common">Oriental melon</name>
    <dbReference type="NCBI Taxonomy" id="1194695"/>
    <lineage>
        <taxon>Eukaryota</taxon>
        <taxon>Viridiplantae</taxon>
        <taxon>Streptophyta</taxon>
        <taxon>Embryophyta</taxon>
        <taxon>Tracheophyta</taxon>
        <taxon>Spermatophyta</taxon>
        <taxon>Magnoliopsida</taxon>
        <taxon>eudicotyledons</taxon>
        <taxon>Gunneridae</taxon>
        <taxon>Pentapetalae</taxon>
        <taxon>rosids</taxon>
        <taxon>fabids</taxon>
        <taxon>Cucurbitales</taxon>
        <taxon>Cucurbitaceae</taxon>
        <taxon>Benincaseae</taxon>
        <taxon>Cucumis</taxon>
    </lineage>
</organism>
<comment type="caution">
    <text evidence="1">The sequence shown here is derived from an EMBL/GenBank/DDBJ whole genome shotgun (WGS) entry which is preliminary data.</text>
</comment>
<protein>
    <submittedName>
        <fullName evidence="1">Retrotransposon protein</fullName>
    </submittedName>
</protein>
<sequence length="121" mass="14144">MLLAYEREGLINKPFSYYDELAYVFGYDRVKGHFVETFADVGSNESVEYERFDMPDGNEEYNQGIDMSQENVCASRPSRVFEGRIRSNRSKRKRGSQREGKLKVIHMTLECTNDQLRTIVE</sequence>
<accession>A0A5D3CDT3</accession>
<dbReference type="AlphaFoldDB" id="A0A5D3CDT3"/>
<dbReference type="Proteomes" id="UP000321947">
    <property type="component" value="Unassembled WGS sequence"/>
</dbReference>
<evidence type="ECO:0000313" key="2">
    <source>
        <dbReference type="Proteomes" id="UP000321947"/>
    </source>
</evidence>
<evidence type="ECO:0000313" key="1">
    <source>
        <dbReference type="EMBL" id="TYK09490.1"/>
    </source>
</evidence>
<reference evidence="1 2" key="1">
    <citation type="submission" date="2019-08" db="EMBL/GenBank/DDBJ databases">
        <title>Draft genome sequences of two oriental melons (Cucumis melo L. var makuwa).</title>
        <authorList>
            <person name="Kwon S.-Y."/>
        </authorList>
    </citation>
    <scope>NUCLEOTIDE SEQUENCE [LARGE SCALE GENOMIC DNA]</scope>
    <source>
        <strain evidence="2">cv. Chang Bougi</strain>
        <tissue evidence="1">Leaf</tissue>
    </source>
</reference>
<proteinExistence type="predicted"/>
<dbReference type="EMBL" id="SSTD01011629">
    <property type="protein sequence ID" value="TYK09490.1"/>
    <property type="molecule type" value="Genomic_DNA"/>
</dbReference>